<feature type="domain" description="NodB homology" evidence="12">
    <location>
        <begin position="154"/>
        <end position="349"/>
    </location>
</feature>
<dbReference type="CDD" id="cd00035">
    <property type="entry name" value="ChtBD1"/>
    <property type="match status" value="1"/>
</dbReference>
<feature type="disulfide bond" evidence="8">
    <location>
        <begin position="91"/>
        <end position="105"/>
    </location>
</feature>
<dbReference type="InterPro" id="IPR018371">
    <property type="entry name" value="Chitin-binding_1_CS"/>
</dbReference>
<keyword evidence="3" id="KW-0479">Metal-binding</keyword>
<dbReference type="Pfam" id="PF01522">
    <property type="entry name" value="Polysacc_deac_1"/>
    <property type="match status" value="1"/>
</dbReference>
<keyword evidence="2 8" id="KW-0147">Chitin-binding</keyword>
<evidence type="ECO:0000256" key="8">
    <source>
        <dbReference type="PROSITE-ProRule" id="PRU00261"/>
    </source>
</evidence>
<dbReference type="SMART" id="SM00270">
    <property type="entry name" value="ChtBD1"/>
    <property type="match status" value="2"/>
</dbReference>
<dbReference type="AlphaFoldDB" id="Q8WZJ0"/>
<dbReference type="SUPFAM" id="SSF88713">
    <property type="entry name" value="Glycoside hydrolase/deacetylase"/>
    <property type="match status" value="1"/>
</dbReference>
<dbReference type="PHI-base" id="PHI:4639"/>
<evidence type="ECO:0000256" key="7">
    <source>
        <dbReference type="ARBA" id="ARBA00023285"/>
    </source>
</evidence>
<dbReference type="SMR" id="Q8WZJ0"/>
<sequence length="590" mass="62092">MKWLSLALATYVGLVTAHGDHAIPHVVGGRQILAELRARGVLRSHNHHARHAEAAPATSQNSQRLVTRQANGGNTSGECGKGFGSCASGYCCSPAGWCGNTPAYCKSPGLSDQLWFRCDALKKPSGTDTTNIPRPFVGTVAYGGLGIYDCVTQGDIALTFDDGPYKYTGDLLDIFKRYQMVATFFVTGNNIGKGMINDRTKPWAGYIQRMIAEGHQVASHTWSHQNASQLNDDQYRQQMHYNEIALADIIGYFPTYMRPPYSICESNCQRLLTELGYHAIYFDLDTEGYLHDTPEGAQIGKDIWDKAVGPANPADRSFLQIEHDLQYQSVYNLTEYFLKSIQAKGFRSVPVGVCLGDDPANWYRKVSKDVPTVWPPAGVTVATPTGTPPTPSSSGSPTPSGGLKVSTDASCGNGVTCQGSTFGNCCSVHGWCGSTDSYCGDGCQPGFGTCSNAANTVTTSSSAGASSSSSSSSSSTSSSSSSTSSAAGASRSSSSTSPSTSKSSSSTSSSTTSVRTTSSTVSVKATSTSKTSTSVAPTPTAIKTSTNGKCGKSAGMTCDMSLYGPCCGSKNTCGFECISGCQKGYGFCLW</sequence>
<feature type="compositionally biased region" description="Low complexity" evidence="9">
    <location>
        <begin position="392"/>
        <end position="402"/>
    </location>
</feature>
<dbReference type="PANTHER" id="PTHR46471">
    <property type="entry name" value="CHITIN DEACETYLASE"/>
    <property type="match status" value="1"/>
</dbReference>
<dbReference type="InterPro" id="IPR001002">
    <property type="entry name" value="Chitin-bd_1"/>
</dbReference>
<dbReference type="CDD" id="cd11618">
    <property type="entry name" value="ChtBD1_1"/>
    <property type="match status" value="1"/>
</dbReference>
<dbReference type="SUPFAM" id="SSF57016">
    <property type="entry name" value="Plant lectins/antimicrobial peptides"/>
    <property type="match status" value="2"/>
</dbReference>
<accession>Q8WZJ0</accession>
<reference evidence="13" key="1">
    <citation type="journal article" date="1999" name="Biosci. Biotechnol. Biochem.">
        <title>cDNA Subtractive Cloning of Genes Expressed during Early Stage of Appressorium Formation by Magnaporthe grisea.</title>
        <authorList>
            <person name="Kamakura T."/>
            <person name="Xiao J."/>
            <person name="Choi W."/>
            <person name="Kochi T."/>
            <person name="Yamaguchi S."/>
            <person name="Teraoka T."/>
            <person name="Yamaguchi I."/>
        </authorList>
    </citation>
    <scope>NUCLEOTIDE SEQUENCE</scope>
    <source>
        <strain evidence="13">P2</strain>
    </source>
</reference>
<feature type="region of interest" description="Disordered" evidence="9">
    <location>
        <begin position="377"/>
        <end position="404"/>
    </location>
</feature>
<feature type="domain" description="Chitin-binding type-1" evidence="11">
    <location>
        <begin position="76"/>
        <end position="120"/>
    </location>
</feature>
<gene>
    <name evidence="13" type="primary">CBP1</name>
</gene>
<name>Q8WZJ0_PYRGI</name>
<organism evidence="13">
    <name type="scientific">Pyricularia grisea</name>
    <name type="common">Crabgrass-specific blast fungus</name>
    <name type="synonym">Magnaporthe grisea</name>
    <dbReference type="NCBI Taxonomy" id="148305"/>
    <lineage>
        <taxon>Eukaryota</taxon>
        <taxon>Fungi</taxon>
        <taxon>Dikarya</taxon>
        <taxon>Ascomycota</taxon>
        <taxon>Pezizomycotina</taxon>
        <taxon>Sordariomycetes</taxon>
        <taxon>Sordariomycetidae</taxon>
        <taxon>Magnaporthales</taxon>
        <taxon>Pyriculariaceae</taxon>
        <taxon>Pyricularia</taxon>
    </lineage>
</organism>
<evidence type="ECO:0000256" key="2">
    <source>
        <dbReference type="ARBA" id="ARBA00022669"/>
    </source>
</evidence>
<evidence type="ECO:0000256" key="10">
    <source>
        <dbReference type="SAM" id="SignalP"/>
    </source>
</evidence>
<dbReference type="GO" id="GO:0008061">
    <property type="term" value="F:chitin binding"/>
    <property type="evidence" value="ECO:0007669"/>
    <property type="project" value="UniProtKB-UniRule"/>
</dbReference>
<dbReference type="EMBL" id="AB064264">
    <property type="protein sequence ID" value="BAB79692.1"/>
    <property type="molecule type" value="Genomic_DNA"/>
</dbReference>
<feature type="signal peptide" evidence="10">
    <location>
        <begin position="1"/>
        <end position="17"/>
    </location>
</feature>
<evidence type="ECO:0000256" key="6">
    <source>
        <dbReference type="ARBA" id="ARBA00023277"/>
    </source>
</evidence>
<feature type="chain" id="PRO_5004317694" evidence="10">
    <location>
        <begin position="18"/>
        <end position="590"/>
    </location>
</feature>
<feature type="region of interest" description="Disordered" evidence="9">
    <location>
        <begin position="46"/>
        <end position="69"/>
    </location>
</feature>
<feature type="region of interest" description="Disordered" evidence="9">
    <location>
        <begin position="461"/>
        <end position="513"/>
    </location>
</feature>
<dbReference type="Gene3D" id="3.20.20.370">
    <property type="entry name" value="Glycoside hydrolase/deacetylase"/>
    <property type="match status" value="1"/>
</dbReference>
<evidence type="ECO:0000256" key="3">
    <source>
        <dbReference type="ARBA" id="ARBA00022723"/>
    </source>
</evidence>
<dbReference type="PANTHER" id="PTHR46471:SF2">
    <property type="entry name" value="CHITIN DEACETYLASE-RELATED"/>
    <property type="match status" value="1"/>
</dbReference>
<reference evidence="13" key="2">
    <citation type="submission" date="2001-06" db="EMBL/GenBank/DDBJ databases">
        <title>Isolation of a Novel Gene CBP1 which may Play an Important Role in the Contact Sensing of Magnaporthe grisea during Appressorium Differentiation.</title>
        <authorList>
            <person name="Kamakura T."/>
            <person name="Yamaguchi S."/>
            <person name="Saitoh K."/>
            <person name="Teraoka T."/>
            <person name="Yamaguchi I."/>
        </authorList>
    </citation>
    <scope>NUCLEOTIDE SEQUENCE</scope>
    <source>
        <strain evidence="13">P2</strain>
    </source>
</reference>
<keyword evidence="4 10" id="KW-0732">Signal</keyword>
<evidence type="ECO:0000256" key="5">
    <source>
        <dbReference type="ARBA" id="ARBA00022801"/>
    </source>
</evidence>
<dbReference type="Gene3D" id="3.30.60.10">
    <property type="entry name" value="Endochitinase-like"/>
    <property type="match status" value="2"/>
</dbReference>
<dbReference type="PROSITE" id="PS00026">
    <property type="entry name" value="CHIT_BIND_I_1"/>
    <property type="match status" value="1"/>
</dbReference>
<dbReference type="PROSITE" id="PS51677">
    <property type="entry name" value="NODB"/>
    <property type="match status" value="1"/>
</dbReference>
<protein>
    <submittedName>
        <fullName evidence="13">Chitin binding protein</fullName>
    </submittedName>
</protein>
<feature type="compositionally biased region" description="Polar residues" evidence="9">
    <location>
        <begin position="57"/>
        <end position="69"/>
    </location>
</feature>
<feature type="disulfide bond" evidence="8">
    <location>
        <begin position="86"/>
        <end position="98"/>
    </location>
</feature>
<feature type="disulfide bond" evidence="8">
    <location>
        <begin position="425"/>
        <end position="439"/>
    </location>
</feature>
<keyword evidence="6" id="KW-0119">Carbohydrate metabolism</keyword>
<dbReference type="GO" id="GO:0005975">
    <property type="term" value="P:carbohydrate metabolic process"/>
    <property type="evidence" value="ECO:0007669"/>
    <property type="project" value="InterPro"/>
</dbReference>
<keyword evidence="5" id="KW-0378">Hydrolase</keyword>
<dbReference type="InterPro" id="IPR011330">
    <property type="entry name" value="Glyco_hydro/deAcase_b/a-brl"/>
</dbReference>
<evidence type="ECO:0000256" key="9">
    <source>
        <dbReference type="SAM" id="MobiDB-lite"/>
    </source>
</evidence>
<comment type="caution">
    <text evidence="8">Lacks conserved residue(s) required for the propagation of feature annotation.</text>
</comment>
<dbReference type="InterPro" id="IPR002509">
    <property type="entry name" value="NODB_dom"/>
</dbReference>
<evidence type="ECO:0000259" key="12">
    <source>
        <dbReference type="PROSITE" id="PS51677"/>
    </source>
</evidence>
<feature type="disulfide bond" evidence="8">
    <location>
        <begin position="411"/>
        <end position="426"/>
    </location>
</feature>
<feature type="domain" description="Chitin-binding type-1" evidence="11">
    <location>
        <begin position="408"/>
        <end position="452"/>
    </location>
</feature>
<evidence type="ECO:0000259" key="11">
    <source>
        <dbReference type="PROSITE" id="PS50941"/>
    </source>
</evidence>
<keyword evidence="8" id="KW-1015">Disulfide bond</keyword>
<dbReference type="CAZy" id="CBM18">
    <property type="family name" value="Carbohydrate-Binding Module Family 18"/>
</dbReference>
<keyword evidence="7" id="KW-0170">Cobalt</keyword>
<dbReference type="InterPro" id="IPR036861">
    <property type="entry name" value="Endochitinase-like_sf"/>
</dbReference>
<proteinExistence type="predicted"/>
<dbReference type="CDD" id="cd10951">
    <property type="entry name" value="CE4_ClCDA_like"/>
    <property type="match status" value="1"/>
</dbReference>
<evidence type="ECO:0000256" key="4">
    <source>
        <dbReference type="ARBA" id="ARBA00022729"/>
    </source>
</evidence>
<dbReference type="GO" id="GO:0016810">
    <property type="term" value="F:hydrolase activity, acting on carbon-nitrogen (but not peptide) bonds"/>
    <property type="evidence" value="ECO:0007669"/>
    <property type="project" value="InterPro"/>
</dbReference>
<evidence type="ECO:0000256" key="1">
    <source>
        <dbReference type="ARBA" id="ARBA00001941"/>
    </source>
</evidence>
<dbReference type="GO" id="GO:0046872">
    <property type="term" value="F:metal ion binding"/>
    <property type="evidence" value="ECO:0007669"/>
    <property type="project" value="UniProtKB-KW"/>
</dbReference>
<comment type="cofactor">
    <cofactor evidence="1">
        <name>Co(2+)</name>
        <dbReference type="ChEBI" id="CHEBI:48828"/>
    </cofactor>
</comment>
<evidence type="ECO:0000313" key="13">
    <source>
        <dbReference type="EMBL" id="BAB79692.1"/>
    </source>
</evidence>
<dbReference type="PROSITE" id="PS50941">
    <property type="entry name" value="CHIT_BIND_I_2"/>
    <property type="match status" value="2"/>
</dbReference>